<name>A0ABQ9IL29_9NEOP</name>
<evidence type="ECO:0000313" key="3">
    <source>
        <dbReference type="Proteomes" id="UP001159363"/>
    </source>
</evidence>
<evidence type="ECO:0000259" key="1">
    <source>
        <dbReference type="PROSITE" id="PS50017"/>
    </source>
</evidence>
<feature type="domain" description="Death" evidence="1">
    <location>
        <begin position="61"/>
        <end position="101"/>
    </location>
</feature>
<dbReference type="Proteomes" id="UP001159363">
    <property type="component" value="Chromosome 1"/>
</dbReference>
<sequence>MLGLTWTTIDINMDQFKYLANSLTPEECRRLYAALEDPEFEISFNLDTTERKVPLDMPCLALLLHWSSTAGQGKGATHEMLSHRLRQLKHDDLAEWLSGNVFHQLAIDLDYNMKHDPLGPLATEESLAEYSL</sequence>
<protein>
    <recommendedName>
        <fullName evidence="1">Death domain-containing protein</fullName>
    </recommendedName>
</protein>
<organism evidence="2 3">
    <name type="scientific">Dryococelus australis</name>
    <dbReference type="NCBI Taxonomy" id="614101"/>
    <lineage>
        <taxon>Eukaryota</taxon>
        <taxon>Metazoa</taxon>
        <taxon>Ecdysozoa</taxon>
        <taxon>Arthropoda</taxon>
        <taxon>Hexapoda</taxon>
        <taxon>Insecta</taxon>
        <taxon>Pterygota</taxon>
        <taxon>Neoptera</taxon>
        <taxon>Polyneoptera</taxon>
        <taxon>Phasmatodea</taxon>
        <taxon>Verophasmatodea</taxon>
        <taxon>Anareolatae</taxon>
        <taxon>Phasmatidae</taxon>
        <taxon>Eurycanthinae</taxon>
        <taxon>Dryococelus</taxon>
    </lineage>
</organism>
<proteinExistence type="predicted"/>
<dbReference type="EMBL" id="JARBHB010000001">
    <property type="protein sequence ID" value="KAJ8897357.1"/>
    <property type="molecule type" value="Genomic_DNA"/>
</dbReference>
<dbReference type="PROSITE" id="PS50017">
    <property type="entry name" value="DEATH_DOMAIN"/>
    <property type="match status" value="1"/>
</dbReference>
<accession>A0ABQ9IL29</accession>
<gene>
    <name evidence="2" type="ORF">PR048_002703</name>
</gene>
<dbReference type="Gene3D" id="1.10.533.10">
    <property type="entry name" value="Death Domain, Fas"/>
    <property type="match status" value="1"/>
</dbReference>
<dbReference type="InterPro" id="IPR000488">
    <property type="entry name" value="Death_dom"/>
</dbReference>
<evidence type="ECO:0000313" key="2">
    <source>
        <dbReference type="EMBL" id="KAJ8897357.1"/>
    </source>
</evidence>
<dbReference type="InterPro" id="IPR011029">
    <property type="entry name" value="DEATH-like_dom_sf"/>
</dbReference>
<comment type="caution">
    <text evidence="2">The sequence shown here is derived from an EMBL/GenBank/DDBJ whole genome shotgun (WGS) entry which is preliminary data.</text>
</comment>
<keyword evidence="3" id="KW-1185">Reference proteome</keyword>
<reference evidence="2 3" key="1">
    <citation type="submission" date="2023-02" db="EMBL/GenBank/DDBJ databases">
        <title>LHISI_Scaffold_Assembly.</title>
        <authorList>
            <person name="Stuart O.P."/>
            <person name="Cleave R."/>
            <person name="Magrath M.J.L."/>
            <person name="Mikheyev A.S."/>
        </authorList>
    </citation>
    <scope>NUCLEOTIDE SEQUENCE [LARGE SCALE GENOMIC DNA]</scope>
    <source>
        <strain evidence="2">Daus_M_001</strain>
        <tissue evidence="2">Leg muscle</tissue>
    </source>
</reference>